<keyword evidence="3" id="KW-0418">Kinase</keyword>
<proteinExistence type="predicted"/>
<organism evidence="3 4">
    <name type="scientific">Tahibacter harae</name>
    <dbReference type="NCBI Taxonomy" id="2963937"/>
    <lineage>
        <taxon>Bacteria</taxon>
        <taxon>Pseudomonadati</taxon>
        <taxon>Pseudomonadota</taxon>
        <taxon>Gammaproteobacteria</taxon>
        <taxon>Lysobacterales</taxon>
        <taxon>Rhodanobacteraceae</taxon>
        <taxon>Tahibacter</taxon>
    </lineage>
</organism>
<evidence type="ECO:0000256" key="1">
    <source>
        <dbReference type="ARBA" id="ARBA00022679"/>
    </source>
</evidence>
<reference evidence="3" key="1">
    <citation type="submission" date="2022-07" db="EMBL/GenBank/DDBJ databases">
        <title>Tahibacter sp., a new gammaproteobacterium isolated from the silt sample collected at pig farm.</title>
        <authorList>
            <person name="Chen H."/>
        </authorList>
    </citation>
    <scope>NUCLEOTIDE SEQUENCE</scope>
    <source>
        <strain evidence="3">P2K</strain>
    </source>
</reference>
<dbReference type="RefSeq" id="WP_255915094.1">
    <property type="nucleotide sequence ID" value="NZ_JANFQO010000013.1"/>
</dbReference>
<dbReference type="GO" id="GO:0004020">
    <property type="term" value="F:adenylylsulfate kinase activity"/>
    <property type="evidence" value="ECO:0007669"/>
    <property type="project" value="UniProtKB-EC"/>
</dbReference>
<gene>
    <name evidence="3" type="ORF">NM961_14385</name>
</gene>
<protein>
    <submittedName>
        <fullName evidence="3">Adenylyl-sulfate kinase</fullName>
        <ecNumber evidence="3">2.7.1.25</ecNumber>
    </submittedName>
</protein>
<dbReference type="EMBL" id="JANFQO010000013">
    <property type="protein sequence ID" value="MCQ4165905.1"/>
    <property type="molecule type" value="Genomic_DNA"/>
</dbReference>
<keyword evidence="1 3" id="KW-0808">Transferase</keyword>
<comment type="caution">
    <text evidence="3">The sequence shown here is derived from an EMBL/GenBank/DDBJ whole genome shotgun (WGS) entry which is preliminary data.</text>
</comment>
<dbReference type="InterPro" id="IPR059117">
    <property type="entry name" value="APS_kinase_dom"/>
</dbReference>
<evidence type="ECO:0000313" key="3">
    <source>
        <dbReference type="EMBL" id="MCQ4165905.1"/>
    </source>
</evidence>
<keyword evidence="4" id="KW-1185">Reference proteome</keyword>
<dbReference type="Pfam" id="PF01583">
    <property type="entry name" value="APS_kinase"/>
    <property type="match status" value="1"/>
</dbReference>
<dbReference type="Proteomes" id="UP001165498">
    <property type="component" value="Unassembled WGS sequence"/>
</dbReference>
<accession>A0ABT1QUD1</accession>
<feature type="domain" description="APS kinase" evidence="2">
    <location>
        <begin position="3"/>
        <end position="118"/>
    </location>
</feature>
<sequence>MSVLWITGLAGAGKTTLAALVAAVIGSDAAAPAAGVRHFDGDAVRRELGELGRGYTREQRLAVARHIAGLAIAHSRRGGCAVVSTISLFHTVHAHNRAAGVDYFEVLLDCAGETREQRLAARGLQGPRVGAEIAAEFPLAPHLRLDSGRATPPRLAQQLLQAWRRRHV</sequence>
<dbReference type="EC" id="2.7.1.25" evidence="3"/>
<evidence type="ECO:0000259" key="2">
    <source>
        <dbReference type="Pfam" id="PF01583"/>
    </source>
</evidence>
<dbReference type="Gene3D" id="3.40.50.300">
    <property type="entry name" value="P-loop containing nucleotide triphosphate hydrolases"/>
    <property type="match status" value="1"/>
</dbReference>
<dbReference type="SUPFAM" id="SSF52540">
    <property type="entry name" value="P-loop containing nucleoside triphosphate hydrolases"/>
    <property type="match status" value="1"/>
</dbReference>
<name>A0ABT1QUD1_9GAMM</name>
<dbReference type="InterPro" id="IPR027417">
    <property type="entry name" value="P-loop_NTPase"/>
</dbReference>
<evidence type="ECO:0000313" key="4">
    <source>
        <dbReference type="Proteomes" id="UP001165498"/>
    </source>
</evidence>